<dbReference type="InterPro" id="IPR036097">
    <property type="entry name" value="HisK_dim/P_sf"/>
</dbReference>
<dbReference type="InterPro" id="IPR000014">
    <property type="entry name" value="PAS"/>
</dbReference>
<evidence type="ECO:0000259" key="11">
    <source>
        <dbReference type="PROSITE" id="PS50113"/>
    </source>
</evidence>
<dbReference type="OrthoDB" id="1931120at2"/>
<dbReference type="Gene3D" id="3.30.450.20">
    <property type="entry name" value="PAS domain"/>
    <property type="match status" value="1"/>
</dbReference>
<dbReference type="PRINTS" id="PR00344">
    <property type="entry name" value="BCTRLSENSOR"/>
</dbReference>
<evidence type="ECO:0000313" key="12">
    <source>
        <dbReference type="EMBL" id="KAB1442709.1"/>
    </source>
</evidence>
<sequence length="494" mass="54530">MGVFAVSGQEVNDRRYDIGVIGDIPALMAFWEMFREQANHTVLREIGIVAAAFPGQQGLPGIYEPPSVVPTYTGYREMLEKHPEINMVIEATGRQSLLAELRATLPADITLVERGAANFFINLLTQDKMWIACKLDLLHTQNMLKTIIDQMDEEILFLDLDGRVLDVNKKCLERTGLTKKQAVGAMLNEVFCGLEDTGCGLPLETTVGRGEPCETLASEVGEDGRVRYYRIYAYPIYDENESLSNLVAMRRDITRRMEMEQRLQQSEKLASIGELSTYIAHEIRNPLFTISGFANSLMRSKEANDGIREKLSIILTESRRLDEILKSIINFTRPTEAEVSSVDINKLATATMEVMGIGLSNQGIRLVMELEAGMARVKANPEVIKQCLINLVKNAVEAMPDGGVLTIATGMARDHALLEVRDTGEGIPMEIRDKIFSPFFSTKGKGSGLGLAMTRKILDEIGGEVDLTSKEGEGTSIILQLPPTLAVADSGKPE</sequence>
<dbReference type="Pfam" id="PF13426">
    <property type="entry name" value="PAS_9"/>
    <property type="match status" value="1"/>
</dbReference>
<dbReference type="PROSITE" id="PS50113">
    <property type="entry name" value="PAC"/>
    <property type="match status" value="1"/>
</dbReference>
<dbReference type="InterPro" id="IPR035965">
    <property type="entry name" value="PAS-like_dom_sf"/>
</dbReference>
<dbReference type="Gene3D" id="3.30.565.10">
    <property type="entry name" value="Histidine kinase-like ATPase, C-terminal domain"/>
    <property type="match status" value="1"/>
</dbReference>
<evidence type="ECO:0000313" key="13">
    <source>
        <dbReference type="Proteomes" id="UP000438699"/>
    </source>
</evidence>
<feature type="domain" description="PAC" evidence="11">
    <location>
        <begin position="211"/>
        <end position="265"/>
    </location>
</feature>
<keyword evidence="8" id="KW-0902">Two-component regulatory system</keyword>
<feature type="domain" description="PAS" evidence="10">
    <location>
        <begin position="140"/>
        <end position="184"/>
    </location>
</feature>
<dbReference type="PROSITE" id="PS50109">
    <property type="entry name" value="HIS_KIN"/>
    <property type="match status" value="1"/>
</dbReference>
<evidence type="ECO:0000256" key="7">
    <source>
        <dbReference type="ARBA" id="ARBA00022840"/>
    </source>
</evidence>
<feature type="domain" description="Histidine kinase" evidence="9">
    <location>
        <begin position="278"/>
        <end position="485"/>
    </location>
</feature>
<keyword evidence="13" id="KW-1185">Reference proteome</keyword>
<comment type="caution">
    <text evidence="12">The sequence shown here is derived from an EMBL/GenBank/DDBJ whole genome shotgun (WGS) entry which is preliminary data.</text>
</comment>
<accession>A0A6N6N5F4</accession>
<keyword evidence="5" id="KW-0547">Nucleotide-binding</keyword>
<dbReference type="SMART" id="SM00387">
    <property type="entry name" value="HATPase_c"/>
    <property type="match status" value="1"/>
</dbReference>
<evidence type="ECO:0000259" key="9">
    <source>
        <dbReference type="PROSITE" id="PS50109"/>
    </source>
</evidence>
<evidence type="ECO:0000259" key="10">
    <source>
        <dbReference type="PROSITE" id="PS50112"/>
    </source>
</evidence>
<evidence type="ECO:0000256" key="1">
    <source>
        <dbReference type="ARBA" id="ARBA00000085"/>
    </source>
</evidence>
<dbReference type="CDD" id="cd00130">
    <property type="entry name" value="PAS"/>
    <property type="match status" value="1"/>
</dbReference>
<dbReference type="InterPro" id="IPR036890">
    <property type="entry name" value="HATPase_C_sf"/>
</dbReference>
<dbReference type="InterPro" id="IPR003661">
    <property type="entry name" value="HisK_dim/P_dom"/>
</dbReference>
<dbReference type="CDD" id="cd00082">
    <property type="entry name" value="HisKA"/>
    <property type="match status" value="1"/>
</dbReference>
<dbReference type="PROSITE" id="PS50112">
    <property type="entry name" value="PAS"/>
    <property type="match status" value="1"/>
</dbReference>
<dbReference type="SMART" id="SM00388">
    <property type="entry name" value="HisKA"/>
    <property type="match status" value="1"/>
</dbReference>
<dbReference type="SUPFAM" id="SSF47384">
    <property type="entry name" value="Homodimeric domain of signal transducing histidine kinase"/>
    <property type="match status" value="1"/>
</dbReference>
<dbReference type="SUPFAM" id="SSF55874">
    <property type="entry name" value="ATPase domain of HSP90 chaperone/DNA topoisomerase II/histidine kinase"/>
    <property type="match status" value="1"/>
</dbReference>
<dbReference type="InterPro" id="IPR004358">
    <property type="entry name" value="Sig_transdc_His_kin-like_C"/>
</dbReference>
<dbReference type="Pfam" id="PF00512">
    <property type="entry name" value="HisKA"/>
    <property type="match status" value="1"/>
</dbReference>
<dbReference type="GO" id="GO:0000155">
    <property type="term" value="F:phosphorelay sensor kinase activity"/>
    <property type="evidence" value="ECO:0007669"/>
    <property type="project" value="InterPro"/>
</dbReference>
<keyword evidence="6" id="KW-0418">Kinase</keyword>
<dbReference type="EMBL" id="WAIE01000001">
    <property type="protein sequence ID" value="KAB1442709.1"/>
    <property type="molecule type" value="Genomic_DNA"/>
</dbReference>
<evidence type="ECO:0000256" key="5">
    <source>
        <dbReference type="ARBA" id="ARBA00022741"/>
    </source>
</evidence>
<name>A0A6N6N5F4_9BACT</name>
<dbReference type="NCBIfam" id="TIGR00229">
    <property type="entry name" value="sensory_box"/>
    <property type="match status" value="1"/>
</dbReference>
<gene>
    <name evidence="12" type="ORF">F8A88_00065</name>
</gene>
<dbReference type="InterPro" id="IPR003594">
    <property type="entry name" value="HATPase_dom"/>
</dbReference>
<dbReference type="InterPro" id="IPR000700">
    <property type="entry name" value="PAS-assoc_C"/>
</dbReference>
<dbReference type="SUPFAM" id="SSF55785">
    <property type="entry name" value="PYP-like sensor domain (PAS domain)"/>
    <property type="match status" value="1"/>
</dbReference>
<dbReference type="EC" id="2.7.13.3" evidence="2"/>
<keyword evidence="7" id="KW-0067">ATP-binding</keyword>
<evidence type="ECO:0000256" key="2">
    <source>
        <dbReference type="ARBA" id="ARBA00012438"/>
    </source>
</evidence>
<dbReference type="PANTHER" id="PTHR43065">
    <property type="entry name" value="SENSOR HISTIDINE KINASE"/>
    <property type="match status" value="1"/>
</dbReference>
<protein>
    <recommendedName>
        <fullName evidence="2">histidine kinase</fullName>
        <ecNumber evidence="2">2.7.13.3</ecNumber>
    </recommendedName>
</protein>
<evidence type="ECO:0000256" key="4">
    <source>
        <dbReference type="ARBA" id="ARBA00022679"/>
    </source>
</evidence>
<dbReference type="AlphaFoldDB" id="A0A6N6N5F4"/>
<evidence type="ECO:0000256" key="8">
    <source>
        <dbReference type="ARBA" id="ARBA00023012"/>
    </source>
</evidence>
<dbReference type="InterPro" id="IPR005467">
    <property type="entry name" value="His_kinase_dom"/>
</dbReference>
<dbReference type="Gene3D" id="1.10.287.130">
    <property type="match status" value="1"/>
</dbReference>
<keyword evidence="3" id="KW-0597">Phosphoprotein</keyword>
<keyword evidence="4" id="KW-0808">Transferase</keyword>
<evidence type="ECO:0000256" key="3">
    <source>
        <dbReference type="ARBA" id="ARBA00022553"/>
    </source>
</evidence>
<comment type="catalytic activity">
    <reaction evidence="1">
        <text>ATP + protein L-histidine = ADP + protein N-phospho-L-histidine.</text>
        <dbReference type="EC" id="2.7.13.3"/>
    </reaction>
</comment>
<dbReference type="Pfam" id="PF02518">
    <property type="entry name" value="HATPase_c"/>
    <property type="match status" value="1"/>
</dbReference>
<reference evidence="12 13" key="1">
    <citation type="journal article" date="2017" name="Int. J. Syst. Evol. Microbiol.">
        <title>Desulfovibrio senegalensis sp. nov., a mesophilic sulfate reducer isolated from marine sediment.</title>
        <authorList>
            <person name="Thioye A."/>
            <person name="Gam Z.B.A."/>
            <person name="Mbengue M."/>
            <person name="Cayol J.L."/>
            <person name="Joseph-Bartoli M."/>
            <person name="Toure-Kane C."/>
            <person name="Labat M."/>
        </authorList>
    </citation>
    <scope>NUCLEOTIDE SEQUENCE [LARGE SCALE GENOMIC DNA]</scope>
    <source>
        <strain evidence="12 13">DSM 101509</strain>
    </source>
</reference>
<organism evidence="12 13">
    <name type="scientific">Pseudodesulfovibrio senegalensis</name>
    <dbReference type="NCBI Taxonomy" id="1721087"/>
    <lineage>
        <taxon>Bacteria</taxon>
        <taxon>Pseudomonadati</taxon>
        <taxon>Thermodesulfobacteriota</taxon>
        <taxon>Desulfovibrionia</taxon>
        <taxon>Desulfovibrionales</taxon>
        <taxon>Desulfovibrionaceae</taxon>
    </lineage>
</organism>
<dbReference type="Proteomes" id="UP000438699">
    <property type="component" value="Unassembled WGS sequence"/>
</dbReference>
<proteinExistence type="predicted"/>
<dbReference type="GO" id="GO:0005524">
    <property type="term" value="F:ATP binding"/>
    <property type="evidence" value="ECO:0007669"/>
    <property type="project" value="UniProtKB-KW"/>
</dbReference>
<evidence type="ECO:0000256" key="6">
    <source>
        <dbReference type="ARBA" id="ARBA00022777"/>
    </source>
</evidence>
<dbReference type="PANTHER" id="PTHR43065:SF10">
    <property type="entry name" value="PEROXIDE STRESS-ACTIVATED HISTIDINE KINASE MAK3"/>
    <property type="match status" value="1"/>
</dbReference>